<evidence type="ECO:0000256" key="15">
    <source>
        <dbReference type="ARBA" id="ARBA00032605"/>
    </source>
</evidence>
<comment type="catalytic activity">
    <reaction evidence="18 19">
        <text>alpha-ribazole 5'-phosphate + adenosylcob(III)inamide-GDP = adenosylcob(III)alamin 5'-phosphate + GMP + H(+)</text>
        <dbReference type="Rhea" id="RHEA:23560"/>
        <dbReference type="ChEBI" id="CHEBI:15378"/>
        <dbReference type="ChEBI" id="CHEBI:57918"/>
        <dbReference type="ChEBI" id="CHEBI:58115"/>
        <dbReference type="ChEBI" id="CHEBI:60487"/>
        <dbReference type="ChEBI" id="CHEBI:60493"/>
        <dbReference type="EC" id="2.7.8.26"/>
    </reaction>
</comment>
<evidence type="ECO:0000256" key="14">
    <source>
        <dbReference type="ARBA" id="ARBA00025228"/>
    </source>
</evidence>
<keyword evidence="9 19" id="KW-0808">Transferase</keyword>
<sequence>MKNIIGGLLLSFQLLTTFPIRKTVEWNKNSARWSVRFFPLVGILLGGLLAVQYWVFVHYSSVSILFLSLWLLFFSILFSGGLHLDGWMDCSDAFFSYRDQKRRQEIMSDSRVGAFAVISVIFLLSFRFLFMYETMMDGIEFAFFLLIPFLSRSFMSLLLIQGRLAKPNGMAAAFREHINAVDGSIIAAVLVMIPLGLIALDIHQVFSISLLVISAFICFIWSKSFYKKQFGGITGDTLGAFVEGVETWLWFTIWLLRYFGMV</sequence>
<evidence type="ECO:0000256" key="3">
    <source>
        <dbReference type="ARBA" id="ARBA00004663"/>
    </source>
</evidence>
<evidence type="ECO:0000256" key="19">
    <source>
        <dbReference type="HAMAP-Rule" id="MF_00719"/>
    </source>
</evidence>
<evidence type="ECO:0000313" key="21">
    <source>
        <dbReference type="Proteomes" id="UP000580891"/>
    </source>
</evidence>
<proteinExistence type="inferred from homology"/>
<dbReference type="EC" id="2.7.8.26" evidence="5 19"/>
<feature type="transmembrane region" description="Helical" evidence="19">
    <location>
        <begin position="62"/>
        <end position="84"/>
    </location>
</feature>
<dbReference type="Pfam" id="PF02654">
    <property type="entry name" value="CobS"/>
    <property type="match status" value="1"/>
</dbReference>
<dbReference type="GO" id="GO:0009236">
    <property type="term" value="P:cobalamin biosynthetic process"/>
    <property type="evidence" value="ECO:0007669"/>
    <property type="project" value="UniProtKB-UniRule"/>
</dbReference>
<reference evidence="20 21" key="1">
    <citation type="submission" date="2020-07" db="EMBL/GenBank/DDBJ databases">
        <title>Genomic Encyclopedia of Type Strains, Phase IV (KMG-IV): sequencing the most valuable type-strain genomes for metagenomic binning, comparative biology and taxonomic classification.</title>
        <authorList>
            <person name="Goeker M."/>
        </authorList>
    </citation>
    <scope>NUCLEOTIDE SEQUENCE [LARGE SCALE GENOMIC DNA]</scope>
    <source>
        <strain evidence="20 21">DSM 25220</strain>
    </source>
</reference>
<keyword evidence="13 19" id="KW-0472">Membrane</keyword>
<evidence type="ECO:0000256" key="8">
    <source>
        <dbReference type="ARBA" id="ARBA00022573"/>
    </source>
</evidence>
<evidence type="ECO:0000256" key="4">
    <source>
        <dbReference type="ARBA" id="ARBA00010561"/>
    </source>
</evidence>
<dbReference type="GO" id="GO:0008818">
    <property type="term" value="F:cobalamin 5'-phosphate synthase activity"/>
    <property type="evidence" value="ECO:0007669"/>
    <property type="project" value="UniProtKB-UniRule"/>
</dbReference>
<comment type="cofactor">
    <cofactor evidence="1 19">
        <name>Mg(2+)</name>
        <dbReference type="ChEBI" id="CHEBI:18420"/>
    </cofactor>
</comment>
<dbReference type="RefSeq" id="WP_181535649.1">
    <property type="nucleotide sequence ID" value="NZ_JACDUU010000001.1"/>
</dbReference>
<evidence type="ECO:0000256" key="16">
    <source>
        <dbReference type="ARBA" id="ARBA00032853"/>
    </source>
</evidence>
<comment type="function">
    <text evidence="14 19">Joins adenosylcobinamide-GDP and alpha-ribazole to generate adenosylcobalamin (Ado-cobalamin). Also synthesizes adenosylcobalamin 5'-phosphate from adenosylcobinamide-GDP and alpha-ribazole 5'-phosphate.</text>
</comment>
<evidence type="ECO:0000256" key="1">
    <source>
        <dbReference type="ARBA" id="ARBA00001946"/>
    </source>
</evidence>
<feature type="transmembrane region" description="Helical" evidence="19">
    <location>
        <begin position="180"/>
        <end position="200"/>
    </location>
</feature>
<evidence type="ECO:0000256" key="10">
    <source>
        <dbReference type="ARBA" id="ARBA00022692"/>
    </source>
</evidence>
<dbReference type="GO" id="GO:0051073">
    <property type="term" value="F:adenosylcobinamide-GDP ribazoletransferase activity"/>
    <property type="evidence" value="ECO:0007669"/>
    <property type="project" value="UniProtKB-UniRule"/>
</dbReference>
<dbReference type="UniPathway" id="UPA00148">
    <property type="reaction ID" value="UER00238"/>
</dbReference>
<dbReference type="Proteomes" id="UP000580891">
    <property type="component" value="Unassembled WGS sequence"/>
</dbReference>
<feature type="transmembrane region" description="Helical" evidence="19">
    <location>
        <begin position="238"/>
        <end position="259"/>
    </location>
</feature>
<keyword evidence="11 19" id="KW-0460">Magnesium</keyword>
<keyword evidence="10 19" id="KW-0812">Transmembrane</keyword>
<feature type="transmembrane region" description="Helical" evidence="19">
    <location>
        <begin position="112"/>
        <end position="132"/>
    </location>
</feature>
<keyword evidence="21" id="KW-1185">Reference proteome</keyword>
<evidence type="ECO:0000256" key="18">
    <source>
        <dbReference type="ARBA" id="ARBA00049504"/>
    </source>
</evidence>
<evidence type="ECO:0000256" key="7">
    <source>
        <dbReference type="ARBA" id="ARBA00022475"/>
    </source>
</evidence>
<organism evidence="20 21">
    <name type="scientific">[Anoxybacillus] calidus</name>
    <dbReference type="NCBI Taxonomy" id="575178"/>
    <lineage>
        <taxon>Bacteria</taxon>
        <taxon>Bacillati</taxon>
        <taxon>Bacillota</taxon>
        <taxon>Bacilli</taxon>
        <taxon>Bacillales</taxon>
        <taxon>Anoxybacillaceae</taxon>
        <taxon>Paranoxybacillus</taxon>
    </lineage>
</organism>
<comment type="catalytic activity">
    <reaction evidence="17 19">
        <text>alpha-ribazole + adenosylcob(III)inamide-GDP = adenosylcob(III)alamin + GMP + H(+)</text>
        <dbReference type="Rhea" id="RHEA:16049"/>
        <dbReference type="ChEBI" id="CHEBI:10329"/>
        <dbReference type="ChEBI" id="CHEBI:15378"/>
        <dbReference type="ChEBI" id="CHEBI:18408"/>
        <dbReference type="ChEBI" id="CHEBI:58115"/>
        <dbReference type="ChEBI" id="CHEBI:60487"/>
        <dbReference type="EC" id="2.7.8.26"/>
    </reaction>
</comment>
<evidence type="ECO:0000256" key="6">
    <source>
        <dbReference type="ARBA" id="ARBA00015850"/>
    </source>
</evidence>
<gene>
    <name evidence="19" type="primary">cobS</name>
    <name evidence="20" type="ORF">HNQ85_000375</name>
</gene>
<feature type="transmembrane region" description="Helical" evidence="19">
    <location>
        <begin position="37"/>
        <end position="56"/>
    </location>
</feature>
<keyword evidence="7 19" id="KW-1003">Cell membrane</keyword>
<keyword evidence="12 19" id="KW-1133">Transmembrane helix</keyword>
<evidence type="ECO:0000313" key="20">
    <source>
        <dbReference type="EMBL" id="MBA2870117.1"/>
    </source>
</evidence>
<name>A0A7V9YXM3_9BACL</name>
<feature type="transmembrane region" description="Helical" evidence="19">
    <location>
        <begin position="138"/>
        <end position="160"/>
    </location>
</feature>
<evidence type="ECO:0000256" key="13">
    <source>
        <dbReference type="ARBA" id="ARBA00023136"/>
    </source>
</evidence>
<evidence type="ECO:0000256" key="5">
    <source>
        <dbReference type="ARBA" id="ARBA00013200"/>
    </source>
</evidence>
<comment type="similarity">
    <text evidence="4 19">Belongs to the CobS family.</text>
</comment>
<comment type="pathway">
    <text evidence="3 19">Cofactor biosynthesis; adenosylcobalamin biosynthesis; adenosylcobalamin from cob(II)yrinate a,c-diamide: step 7/7.</text>
</comment>
<evidence type="ECO:0000256" key="2">
    <source>
        <dbReference type="ARBA" id="ARBA00004651"/>
    </source>
</evidence>
<dbReference type="GO" id="GO:0005886">
    <property type="term" value="C:plasma membrane"/>
    <property type="evidence" value="ECO:0007669"/>
    <property type="project" value="UniProtKB-SubCell"/>
</dbReference>
<keyword evidence="8 19" id="KW-0169">Cobalamin biosynthesis</keyword>
<evidence type="ECO:0000256" key="11">
    <source>
        <dbReference type="ARBA" id="ARBA00022842"/>
    </source>
</evidence>
<comment type="subcellular location">
    <subcellularLocation>
        <location evidence="2 19">Cell membrane</location>
        <topology evidence="2 19">Multi-pass membrane protein</topology>
    </subcellularLocation>
</comment>
<dbReference type="AlphaFoldDB" id="A0A7V9YXM3"/>
<comment type="caution">
    <text evidence="20">The sequence shown here is derived from an EMBL/GenBank/DDBJ whole genome shotgun (WGS) entry which is preliminary data.</text>
</comment>
<dbReference type="PANTHER" id="PTHR34148:SF1">
    <property type="entry name" value="ADENOSYLCOBINAMIDE-GDP RIBAZOLETRANSFERASE"/>
    <property type="match status" value="1"/>
</dbReference>
<dbReference type="InterPro" id="IPR003805">
    <property type="entry name" value="CobS"/>
</dbReference>
<protein>
    <recommendedName>
        <fullName evidence="6 19">Adenosylcobinamide-GDP ribazoletransferase</fullName>
        <ecNumber evidence="5 19">2.7.8.26</ecNumber>
    </recommendedName>
    <alternativeName>
        <fullName evidence="16 19">Cobalamin synthase</fullName>
    </alternativeName>
    <alternativeName>
        <fullName evidence="15 19">Cobalamin-5'-phosphate synthase</fullName>
    </alternativeName>
</protein>
<evidence type="ECO:0000256" key="17">
    <source>
        <dbReference type="ARBA" id="ARBA00048623"/>
    </source>
</evidence>
<dbReference type="NCBIfam" id="TIGR00317">
    <property type="entry name" value="cobS"/>
    <property type="match status" value="1"/>
</dbReference>
<accession>A0A7V9YXM3</accession>
<evidence type="ECO:0000256" key="12">
    <source>
        <dbReference type="ARBA" id="ARBA00022989"/>
    </source>
</evidence>
<dbReference type="EMBL" id="JACDUU010000001">
    <property type="protein sequence ID" value="MBA2870117.1"/>
    <property type="molecule type" value="Genomic_DNA"/>
</dbReference>
<evidence type="ECO:0000256" key="9">
    <source>
        <dbReference type="ARBA" id="ARBA00022679"/>
    </source>
</evidence>
<feature type="transmembrane region" description="Helical" evidence="19">
    <location>
        <begin position="206"/>
        <end position="226"/>
    </location>
</feature>
<dbReference type="HAMAP" id="MF_00719">
    <property type="entry name" value="CobS"/>
    <property type="match status" value="1"/>
</dbReference>
<dbReference type="PANTHER" id="PTHR34148">
    <property type="entry name" value="ADENOSYLCOBINAMIDE-GDP RIBAZOLETRANSFERASE"/>
    <property type="match status" value="1"/>
</dbReference>